<proteinExistence type="predicted"/>
<feature type="compositionally biased region" description="Polar residues" evidence="2">
    <location>
        <begin position="53"/>
        <end position="62"/>
    </location>
</feature>
<evidence type="ECO:0000256" key="2">
    <source>
        <dbReference type="SAM" id="MobiDB-lite"/>
    </source>
</evidence>
<name>A0A9P0B2E0_BRAAE</name>
<reference evidence="3" key="1">
    <citation type="submission" date="2021-12" db="EMBL/GenBank/DDBJ databases">
        <authorList>
            <person name="King R."/>
        </authorList>
    </citation>
    <scope>NUCLEOTIDE SEQUENCE</scope>
</reference>
<accession>A0A9P0B2E0</accession>
<dbReference type="OrthoDB" id="6781089at2759"/>
<keyword evidence="4" id="KW-1185">Reference proteome</keyword>
<dbReference type="AlphaFoldDB" id="A0A9P0B2E0"/>
<evidence type="ECO:0000313" key="4">
    <source>
        <dbReference type="Proteomes" id="UP001154078"/>
    </source>
</evidence>
<dbReference type="EMBL" id="OV121135">
    <property type="protein sequence ID" value="CAH0555044.1"/>
    <property type="molecule type" value="Genomic_DNA"/>
</dbReference>
<sequence length="388" mass="44588">MAASSATGVKRRVLENDSNFGSSESDFDSDDSVKDKDYVESSDTSKISEDSEISSGFKQNSAGKDPSVSEILKNVVPKIEEIWKNASIPIVSRNRVWDKLKKFHERYKQIQKNIESRIHSETMQDVIEKLFPNKTEQTEERVPIVTDKNRQSSSNGVQNSHESDILKTYIKMVSNLEERIEDQKQIIKHLKEKNYNIEVKNAPKKQPASMQPKIRTTSISVAAHPGQETPKIDTENRHQKYISLGHAQKEPNQTQPPKMVSENITKPVDTEWKTPKYHKKNRATYGTGEENTGLRAYIPKSYIHVSKIHVDFTKDDLNRFIKNKILVDAECEELDIRSRSYRSFKVAVLANEAKNLLDSKAWPKNIAVKKFIERNRNFQTNTEQKNLT</sequence>
<feature type="region of interest" description="Disordered" evidence="2">
    <location>
        <begin position="1"/>
        <end position="66"/>
    </location>
</feature>
<protein>
    <submittedName>
        <fullName evidence="3">Uncharacterized protein</fullName>
    </submittedName>
</protein>
<feature type="coiled-coil region" evidence="1">
    <location>
        <begin position="166"/>
        <end position="193"/>
    </location>
</feature>
<organism evidence="3 4">
    <name type="scientific">Brassicogethes aeneus</name>
    <name type="common">Rape pollen beetle</name>
    <name type="synonym">Meligethes aeneus</name>
    <dbReference type="NCBI Taxonomy" id="1431903"/>
    <lineage>
        <taxon>Eukaryota</taxon>
        <taxon>Metazoa</taxon>
        <taxon>Ecdysozoa</taxon>
        <taxon>Arthropoda</taxon>
        <taxon>Hexapoda</taxon>
        <taxon>Insecta</taxon>
        <taxon>Pterygota</taxon>
        <taxon>Neoptera</taxon>
        <taxon>Endopterygota</taxon>
        <taxon>Coleoptera</taxon>
        <taxon>Polyphaga</taxon>
        <taxon>Cucujiformia</taxon>
        <taxon>Nitidulidae</taxon>
        <taxon>Meligethinae</taxon>
        <taxon>Brassicogethes</taxon>
    </lineage>
</organism>
<gene>
    <name evidence="3" type="ORF">MELIAE_LOCUS6480</name>
</gene>
<evidence type="ECO:0000256" key="1">
    <source>
        <dbReference type="SAM" id="Coils"/>
    </source>
</evidence>
<evidence type="ECO:0000313" key="3">
    <source>
        <dbReference type="EMBL" id="CAH0555044.1"/>
    </source>
</evidence>
<dbReference type="Proteomes" id="UP001154078">
    <property type="component" value="Chromosome 4"/>
</dbReference>
<keyword evidence="1" id="KW-0175">Coiled coil</keyword>